<gene>
    <name evidence="1" type="ORF">BSAL_21865</name>
</gene>
<dbReference type="Proteomes" id="UP000051952">
    <property type="component" value="Unassembled WGS sequence"/>
</dbReference>
<evidence type="ECO:0000313" key="2">
    <source>
        <dbReference type="Proteomes" id="UP000051952"/>
    </source>
</evidence>
<organism evidence="1 2">
    <name type="scientific">Bodo saltans</name>
    <name type="common">Flagellated protozoan</name>
    <dbReference type="NCBI Taxonomy" id="75058"/>
    <lineage>
        <taxon>Eukaryota</taxon>
        <taxon>Discoba</taxon>
        <taxon>Euglenozoa</taxon>
        <taxon>Kinetoplastea</taxon>
        <taxon>Metakinetoplastina</taxon>
        <taxon>Eubodonida</taxon>
        <taxon>Bodonidae</taxon>
        <taxon>Bodo</taxon>
    </lineage>
</organism>
<dbReference type="AlphaFoldDB" id="A0A0S4JHB8"/>
<name>A0A0S4JHB8_BODSA</name>
<accession>A0A0S4JHB8</accession>
<reference evidence="2" key="1">
    <citation type="submission" date="2015-09" db="EMBL/GenBank/DDBJ databases">
        <authorList>
            <consortium name="Pathogen Informatics"/>
        </authorList>
    </citation>
    <scope>NUCLEOTIDE SEQUENCE [LARGE SCALE GENOMIC DNA]</scope>
    <source>
        <strain evidence="2">Lake Konstanz</strain>
    </source>
</reference>
<sequence>MCFGISEGYKSEMLTTEPETCMTHAGSSVEFWHQAKKALGCGRCLLESGEPLGSWVLIEEALPHESSALAEHLERALETAPGNLEYLTEILEGLPEDAISAVDRSEYFKILTTAQALSTQMSSTAKALRQLASTPCDA</sequence>
<keyword evidence="2" id="KW-1185">Reference proteome</keyword>
<evidence type="ECO:0000313" key="1">
    <source>
        <dbReference type="EMBL" id="CUG89521.1"/>
    </source>
</evidence>
<dbReference type="VEuPathDB" id="TriTrypDB:BSAL_21865"/>
<proteinExistence type="predicted"/>
<dbReference type="EMBL" id="CYKH01001747">
    <property type="protein sequence ID" value="CUG89521.1"/>
    <property type="molecule type" value="Genomic_DNA"/>
</dbReference>
<protein>
    <submittedName>
        <fullName evidence="1">Uncharacterized protein</fullName>
    </submittedName>
</protein>